<name>A0AAU7ZS82_9BACT</name>
<dbReference type="GO" id="GO:0006508">
    <property type="term" value="P:proteolysis"/>
    <property type="evidence" value="ECO:0007669"/>
    <property type="project" value="UniProtKB-KW"/>
</dbReference>
<proteinExistence type="predicted"/>
<dbReference type="InterPro" id="IPR014061">
    <property type="entry name" value="BrxL-like"/>
</dbReference>
<dbReference type="InterPro" id="IPR038113">
    <property type="entry name" value="MITD1_C_sf"/>
</dbReference>
<feature type="domain" description="MITD1 C-terminal phospholipase D-like" evidence="1">
    <location>
        <begin position="567"/>
        <end position="712"/>
    </location>
</feature>
<gene>
    <name evidence="3" type="primary">brxL</name>
    <name evidence="3" type="ORF">RBB77_03000</name>
</gene>
<dbReference type="RefSeq" id="WP_434557096.1">
    <property type="nucleotide sequence ID" value="NZ_CP132942.1"/>
</dbReference>
<dbReference type="AlphaFoldDB" id="A0AAU7ZS82"/>
<dbReference type="KEGG" id="tpsc:RBB77_03000"/>
<dbReference type="Pfam" id="PF20442">
    <property type="entry name" value="BrxL_N"/>
    <property type="match status" value="1"/>
</dbReference>
<accession>A0AAU7ZS82</accession>
<dbReference type="Pfam" id="PF13337">
    <property type="entry name" value="BrxL_ATPase"/>
    <property type="match status" value="1"/>
</dbReference>
<dbReference type="NCBIfam" id="TIGR02688">
    <property type="entry name" value="BREX system Lon protease-like protein BrxL"/>
    <property type="match status" value="1"/>
</dbReference>
<evidence type="ECO:0000313" key="3">
    <source>
        <dbReference type="EMBL" id="XCB33873.1"/>
    </source>
</evidence>
<dbReference type="Gene3D" id="3.30.870.30">
    <property type="entry name" value="MITD, C-terminal phospholipase D-like domain"/>
    <property type="match status" value="1"/>
</dbReference>
<keyword evidence="3" id="KW-0378">Hydrolase</keyword>
<sequence length="713" mass="80308">MNSDTQVRVEAKPAGAEPRVASALDKKILAHFPGLVVRKDLTHGLKQNAVVPTYVLEYLLGQHCATDNEDVIQSGLESVQRILAKHYVHRNQAELVKSTIKERGSHKVIDKLTVELNEKGGFYEAAFTNLGLKAVPVSADFVRRFPKLLVGGIWCIADVTYEIADDQKISPWQIDTLKPIQVANVDQEAFLKARAQFTTEEWMDALMQSIGFNPDMFSRRAKFLTLIRLVPFCERNYNLLELGPKGTGKSHIYAEFSPHGMLISGSEVTAPKLFVSNASGKIGLVGFWDCVCFDEFAGKDKKVDKTLVDIMKNYMANRTFSRGIEQLTAEASMVFMGNTQKSVPYMLKHSHFFDPLPDKYIDSAFLDRIHSFNPGWEVAPIRHELFTGGYGFVVDYIAEVLKHLRTEDFTGAYKKHFELASEVSTRDQTGFEKTFSGLMKILYPDGQVTPDECAELLSFAMEGRRRVREHILRIDDTFTQHDFAFRSVSTGSQVTVLTPEELQYPSFARVPKKAPDATVRGEDGIESSSLFSSSLAAPIAMGNREKQLQSEEVETPHHIVVAENTKGWSYKRLFGEQLKGARNITISDPYIRNFFQIRNLMEFLEMVHRLVPEGDEISVSLVTQADRENSSKQEDLLNQVKLAFAGSPVSFSWKMDSNPSFHARSITTDTGWKISIDRGLDIFQKYDSGTFSLEQALQEARLTRGAEVTYIKL</sequence>
<dbReference type="InterPro" id="IPR032341">
    <property type="entry name" value="MITD1_C"/>
</dbReference>
<feature type="domain" description="BREX system Lon protease-like BrxL N-terminal" evidence="2">
    <location>
        <begin position="31"/>
        <end position="161"/>
    </location>
</feature>
<protein>
    <submittedName>
        <fullName evidence="3">BREX system Lon protease-like protein BrxL</fullName>
    </submittedName>
</protein>
<dbReference type="GO" id="GO:0008233">
    <property type="term" value="F:peptidase activity"/>
    <property type="evidence" value="ECO:0007669"/>
    <property type="project" value="UniProtKB-KW"/>
</dbReference>
<reference evidence="3" key="1">
    <citation type="submission" date="2023-08" db="EMBL/GenBank/DDBJ databases">
        <authorList>
            <person name="Messyasz A."/>
            <person name="Mannisto M.K."/>
            <person name="Kerkhof L.J."/>
            <person name="Haggblom M."/>
        </authorList>
    </citation>
    <scope>NUCLEOTIDE SEQUENCE</scope>
    <source>
        <strain evidence="3">X5P6</strain>
    </source>
</reference>
<dbReference type="EMBL" id="CP132942">
    <property type="protein sequence ID" value="XCB33873.1"/>
    <property type="molecule type" value="Genomic_DNA"/>
</dbReference>
<evidence type="ECO:0000259" key="1">
    <source>
        <dbReference type="Pfam" id="PF16565"/>
    </source>
</evidence>
<keyword evidence="3" id="KW-0645">Protease</keyword>
<dbReference type="InterPro" id="IPR046838">
    <property type="entry name" value="BrxL_N"/>
</dbReference>
<organism evidence="3">
    <name type="scientific">Tunturiibacter psychrotolerans</name>
    <dbReference type="NCBI Taxonomy" id="3069686"/>
    <lineage>
        <taxon>Bacteria</taxon>
        <taxon>Pseudomonadati</taxon>
        <taxon>Acidobacteriota</taxon>
        <taxon>Terriglobia</taxon>
        <taxon>Terriglobales</taxon>
        <taxon>Acidobacteriaceae</taxon>
        <taxon>Tunturiibacter</taxon>
    </lineage>
</organism>
<reference evidence="3" key="2">
    <citation type="journal article" date="2024" name="Environ. Microbiol.">
        <title>Genome analysis and description of Tunturibacter gen. nov. expands the diversity of Terriglobia in tundra soils.</title>
        <authorList>
            <person name="Messyasz A."/>
            <person name="Mannisto M.K."/>
            <person name="Kerkhof L.J."/>
            <person name="Haggblom M.M."/>
        </authorList>
    </citation>
    <scope>NUCLEOTIDE SEQUENCE</scope>
    <source>
        <strain evidence="3">X5P6</strain>
    </source>
</reference>
<evidence type="ECO:0000259" key="2">
    <source>
        <dbReference type="Pfam" id="PF20442"/>
    </source>
</evidence>
<dbReference type="Pfam" id="PF16565">
    <property type="entry name" value="MIT_C"/>
    <property type="match status" value="1"/>
</dbReference>